<reference evidence="5" key="1">
    <citation type="submission" date="2017-08" db="EMBL/GenBank/DDBJ databases">
        <authorList>
            <person name="Brisse S."/>
        </authorList>
    </citation>
    <scope>NUCLEOTIDE SEQUENCE [LARGE SCALE GENOMIC DNA]</scope>
    <source>
        <strain evidence="5">06D021</strain>
    </source>
</reference>
<dbReference type="Pfam" id="PF10544">
    <property type="entry name" value="T5orf172"/>
    <property type="match status" value="1"/>
</dbReference>
<dbReference type="AlphaFoldDB" id="A0A285AZY5"/>
<gene>
    <name evidence="4" type="ORF">KOSB73_220373</name>
</gene>
<dbReference type="Proteomes" id="UP000220639">
    <property type="component" value="Unassembled WGS sequence"/>
</dbReference>
<dbReference type="RefSeq" id="WP_165774991.1">
    <property type="nucleotide sequence ID" value="NZ_CBCSJA010000022.1"/>
</dbReference>
<feature type="region of interest" description="Disordered" evidence="1">
    <location>
        <begin position="227"/>
        <end position="271"/>
    </location>
</feature>
<evidence type="ECO:0000259" key="2">
    <source>
        <dbReference type="Pfam" id="PF04492"/>
    </source>
</evidence>
<feature type="compositionally biased region" description="Basic and acidic residues" evidence="1">
    <location>
        <begin position="245"/>
        <end position="257"/>
    </location>
</feature>
<dbReference type="Pfam" id="PF04492">
    <property type="entry name" value="Phage_rep_O"/>
    <property type="match status" value="1"/>
</dbReference>
<dbReference type="InterPro" id="IPR036388">
    <property type="entry name" value="WH-like_DNA-bd_sf"/>
</dbReference>
<feature type="domain" description="Bacteriophage T5 Orf172 DNA-binding" evidence="3">
    <location>
        <begin position="134"/>
        <end position="209"/>
    </location>
</feature>
<dbReference type="GO" id="GO:0006260">
    <property type="term" value="P:DNA replication"/>
    <property type="evidence" value="ECO:0007669"/>
    <property type="project" value="InterPro"/>
</dbReference>
<evidence type="ECO:0000256" key="1">
    <source>
        <dbReference type="SAM" id="MobiDB-lite"/>
    </source>
</evidence>
<proteinExistence type="predicted"/>
<feature type="domain" description="Bacteriophage lambda Replication protein O N-terminal" evidence="2">
    <location>
        <begin position="21"/>
        <end position="115"/>
    </location>
</feature>
<dbReference type="NCBIfam" id="TIGR01610">
    <property type="entry name" value="phage_O_Nterm"/>
    <property type="match status" value="1"/>
</dbReference>
<evidence type="ECO:0000259" key="3">
    <source>
        <dbReference type="Pfam" id="PF10544"/>
    </source>
</evidence>
<protein>
    <recommendedName>
        <fullName evidence="6">Replication protein</fullName>
    </recommendedName>
</protein>
<dbReference type="Gene3D" id="1.10.10.10">
    <property type="entry name" value="Winged helix-like DNA-binding domain superfamily/Winged helix DNA-binding domain"/>
    <property type="match status" value="1"/>
</dbReference>
<evidence type="ECO:0008006" key="6">
    <source>
        <dbReference type="Google" id="ProtNLM"/>
    </source>
</evidence>
<organism evidence="4 5">
    <name type="scientific">Klebsiella grimontii</name>
    <dbReference type="NCBI Taxonomy" id="2058152"/>
    <lineage>
        <taxon>Bacteria</taxon>
        <taxon>Pseudomonadati</taxon>
        <taxon>Pseudomonadota</taxon>
        <taxon>Gammaproteobacteria</taxon>
        <taxon>Enterobacterales</taxon>
        <taxon>Enterobacteriaceae</taxon>
        <taxon>Klebsiella/Raoultella group</taxon>
        <taxon>Klebsiella</taxon>
    </lineage>
</organism>
<sequence length="367" mass="41408">MANTAEVINFPVPVVALQELRVADLDDGFTRIANELLEAVMRAGLSQHQLLVLMAIMRKTYGFNKKSDWVSNEQLSDMTGLAATRCSTAKNELIRMSVLTQSGRHVGINKMISEWETSKPERRREYGATKNKAGYIYVFAESESGPVKIGFTTRKAEERLKEVRHYFDGKNPKVFYVSPFSLHAGAIEPVIHANLKAKMIRGEMFDTDVLHAVENISTVMETFQPSGKNSFTPYGNNVSRQGGNTKDKHTKDNKDNSNKPPKSPKAGSFDASSVQLPDWLSAITWSSWVEYRRDLKKPIKSQHTVTQAINLLDRCRLNGYAPEEIINRSIANGWQGLFEPDGQAKRSRDSSQEDPHWNSPEAWRDFL</sequence>
<dbReference type="EMBL" id="FZTC01000015">
    <property type="protein sequence ID" value="SNU34254.1"/>
    <property type="molecule type" value="Genomic_DNA"/>
</dbReference>
<feature type="region of interest" description="Disordered" evidence="1">
    <location>
        <begin position="337"/>
        <end position="367"/>
    </location>
</feature>
<dbReference type="InterPro" id="IPR006497">
    <property type="entry name" value="Phage_lambda_VrpO_N"/>
</dbReference>
<dbReference type="InterPro" id="IPR018306">
    <property type="entry name" value="Phage_T5_Orf172_DNA-bd"/>
</dbReference>
<evidence type="ECO:0000313" key="5">
    <source>
        <dbReference type="Proteomes" id="UP000220639"/>
    </source>
</evidence>
<accession>A0A285AZY5</accession>
<evidence type="ECO:0000313" key="4">
    <source>
        <dbReference type="EMBL" id="SNU34254.1"/>
    </source>
</evidence>
<feature type="compositionally biased region" description="Polar residues" evidence="1">
    <location>
        <begin position="227"/>
        <end position="243"/>
    </location>
</feature>
<feature type="compositionally biased region" description="Basic and acidic residues" evidence="1">
    <location>
        <begin position="342"/>
        <end position="367"/>
    </location>
</feature>
<name>A0A285AZY5_9ENTR</name>